<feature type="signal peptide" evidence="1">
    <location>
        <begin position="1"/>
        <end position="26"/>
    </location>
</feature>
<organism evidence="2 3">
    <name type="scientific">Chamaesiphon minutus (strain ATCC 27169 / PCC 6605)</name>
    <dbReference type="NCBI Taxonomy" id="1173020"/>
    <lineage>
        <taxon>Bacteria</taxon>
        <taxon>Bacillati</taxon>
        <taxon>Cyanobacteriota</taxon>
        <taxon>Cyanophyceae</taxon>
        <taxon>Gomontiellales</taxon>
        <taxon>Chamaesiphonaceae</taxon>
        <taxon>Chamaesiphon</taxon>
    </lineage>
</organism>
<feature type="chain" id="PRO_5003937130" evidence="1">
    <location>
        <begin position="27"/>
        <end position="403"/>
    </location>
</feature>
<dbReference type="Proteomes" id="UP000010366">
    <property type="component" value="Chromosome"/>
</dbReference>
<dbReference type="AlphaFoldDB" id="K9UDC6"/>
<keyword evidence="3" id="KW-1185">Reference proteome</keyword>
<sequence length="403" mass="42470">MKNYRLLTIIGASIASLFSSWLPAIAQPVLTYNGVSTYKDSKDNIYIVSSGGVEITYTGVNATRTITSDACGYARISFNEASSSTPTEIVAGGTTNTISSLPSVLAKTGYKCVAGVAQWGNGAQTGAFKQTVSGNTITTNVYFPPAQTGGANKQLSLAYTVDLTSIFRDNTCGFTVFPGYATRRSSATPFRGSTAINVVTLPLNPAPPKCANNRAITSGGNGSQGGATMYRTKSAIYLTGLTAGSINNVDYNALESKFFPNLSPCGAISIDLKTLQPVTLKAGSTTYTSASMTVTPFADLQCNSPSFASALADRLYKIDNARFVYKTSDPTTKRFAVEIPTVVNRKIPVNQCGFSTIPALNRSSGFTTGDRVTINGSTPYDPLTLPLVANAPQCMNGTIYTPQ</sequence>
<name>K9UDC6_CHAP6</name>
<evidence type="ECO:0000313" key="3">
    <source>
        <dbReference type="Proteomes" id="UP000010366"/>
    </source>
</evidence>
<dbReference type="KEGG" id="cmp:Cha6605_2021"/>
<accession>K9UDC6</accession>
<evidence type="ECO:0000256" key="1">
    <source>
        <dbReference type="SAM" id="SignalP"/>
    </source>
</evidence>
<proteinExistence type="predicted"/>
<protein>
    <submittedName>
        <fullName evidence="2">Uncharacterized protein</fullName>
    </submittedName>
</protein>
<dbReference type="HOGENOM" id="CLU_682759_0_0_3"/>
<evidence type="ECO:0000313" key="2">
    <source>
        <dbReference type="EMBL" id="AFY93122.1"/>
    </source>
</evidence>
<reference evidence="2 3" key="1">
    <citation type="submission" date="2012-05" db="EMBL/GenBank/DDBJ databases">
        <title>Finished chromosome of genome of Chamaesiphon sp. PCC 6605.</title>
        <authorList>
            <consortium name="US DOE Joint Genome Institute"/>
            <person name="Gugger M."/>
            <person name="Coursin T."/>
            <person name="Rippka R."/>
            <person name="Tandeau De Marsac N."/>
            <person name="Huntemann M."/>
            <person name="Wei C.-L."/>
            <person name="Han J."/>
            <person name="Detter J.C."/>
            <person name="Han C."/>
            <person name="Tapia R."/>
            <person name="Chen A."/>
            <person name="Kyrpides N."/>
            <person name="Mavromatis K."/>
            <person name="Markowitz V."/>
            <person name="Szeto E."/>
            <person name="Ivanova N."/>
            <person name="Pagani I."/>
            <person name="Pati A."/>
            <person name="Goodwin L."/>
            <person name="Nordberg H.P."/>
            <person name="Cantor M.N."/>
            <person name="Hua S.X."/>
            <person name="Woyke T."/>
            <person name="Kerfeld C.A."/>
        </authorList>
    </citation>
    <scope>NUCLEOTIDE SEQUENCE [LARGE SCALE GENOMIC DNA]</scope>
    <source>
        <strain evidence="3">ATCC 27169 / PCC 6605</strain>
    </source>
</reference>
<dbReference type="EMBL" id="CP003600">
    <property type="protein sequence ID" value="AFY93122.1"/>
    <property type="molecule type" value="Genomic_DNA"/>
</dbReference>
<gene>
    <name evidence="2" type="ORF">Cha6605_2021</name>
</gene>
<dbReference type="RefSeq" id="WP_015159286.1">
    <property type="nucleotide sequence ID" value="NC_019697.1"/>
</dbReference>
<keyword evidence="1" id="KW-0732">Signal</keyword>